<evidence type="ECO:0000256" key="2">
    <source>
        <dbReference type="SAM" id="MobiDB-lite"/>
    </source>
</evidence>
<dbReference type="Proteomes" id="UP001347796">
    <property type="component" value="Unassembled WGS sequence"/>
</dbReference>
<comment type="caution">
    <text evidence="3">The sequence shown here is derived from an EMBL/GenBank/DDBJ whole genome shotgun (WGS) entry which is preliminary data.</text>
</comment>
<protein>
    <submittedName>
        <fullName evidence="3">Uncharacterized protein</fullName>
    </submittedName>
</protein>
<proteinExistence type="predicted"/>
<reference evidence="3 4" key="1">
    <citation type="submission" date="2024-01" db="EMBL/GenBank/DDBJ databases">
        <title>The genome of the rayed Mediterranean limpet Patella caerulea (Linnaeus, 1758).</title>
        <authorList>
            <person name="Anh-Thu Weber A."/>
            <person name="Halstead-Nussloch G."/>
        </authorList>
    </citation>
    <scope>NUCLEOTIDE SEQUENCE [LARGE SCALE GENOMIC DNA]</scope>
    <source>
        <strain evidence="3">AATW-2023a</strain>
        <tissue evidence="3">Whole specimen</tissue>
    </source>
</reference>
<evidence type="ECO:0000313" key="3">
    <source>
        <dbReference type="EMBL" id="KAK6192505.1"/>
    </source>
</evidence>
<feature type="coiled-coil region" evidence="1">
    <location>
        <begin position="84"/>
        <end position="128"/>
    </location>
</feature>
<feature type="region of interest" description="Disordered" evidence="2">
    <location>
        <begin position="1"/>
        <end position="50"/>
    </location>
</feature>
<keyword evidence="1" id="KW-0175">Coiled coil</keyword>
<organism evidence="3 4">
    <name type="scientific">Patella caerulea</name>
    <name type="common">Rayed Mediterranean limpet</name>
    <dbReference type="NCBI Taxonomy" id="87958"/>
    <lineage>
        <taxon>Eukaryota</taxon>
        <taxon>Metazoa</taxon>
        <taxon>Spiralia</taxon>
        <taxon>Lophotrochozoa</taxon>
        <taxon>Mollusca</taxon>
        <taxon>Gastropoda</taxon>
        <taxon>Patellogastropoda</taxon>
        <taxon>Patelloidea</taxon>
        <taxon>Patellidae</taxon>
        <taxon>Patella</taxon>
    </lineage>
</organism>
<keyword evidence="4" id="KW-1185">Reference proteome</keyword>
<gene>
    <name evidence="3" type="ORF">SNE40_003958</name>
</gene>
<sequence>MGKPTSESRKRKNSSTSSDGFSPANLKPAKATVKSLRPATKKNKINLPNVDNSMTEGSEYSLETIMQEIKLNRLTMDNIKNEIVKSVEDQLLKLQLEIQNLKDENITLKNLLEGRSEIERRLQSELEDAKGIAAVATKRVNDLEQWTRRSSIRIYGIADKEPTEDFNDSINLAIKVFKSIGIEIQPHHIDIAHRLGKFQHKKPGHHCEISLP</sequence>
<name>A0AAN8KJE5_PATCE</name>
<dbReference type="EMBL" id="JAZGQO010000002">
    <property type="protein sequence ID" value="KAK6192505.1"/>
    <property type="molecule type" value="Genomic_DNA"/>
</dbReference>
<evidence type="ECO:0000313" key="4">
    <source>
        <dbReference type="Proteomes" id="UP001347796"/>
    </source>
</evidence>
<accession>A0AAN8KJE5</accession>
<dbReference type="AlphaFoldDB" id="A0AAN8KJE5"/>
<evidence type="ECO:0000256" key="1">
    <source>
        <dbReference type="SAM" id="Coils"/>
    </source>
</evidence>